<gene>
    <name evidence="1" type="ORF">BDZ31_003665</name>
</gene>
<sequence length="449" mass="45842">MSAKAKARAAGGAAPVRETAPAGAAAPFRYAPYVWTYPEEALLAGPERLAEQIAALGFGGVAVALTYHRARLLFPRYGRVETVPAGHIAFEPDRSRYEALAPSRTASAETVRAVHELRAACARHGIGFHAWLVLLHNEALVAALREAEAQSADGASVGRSLCPSHPQSAAYVRALVDDVCRQFGPDGVEVEAAWYPSWEPGYTITIWQGEPSARALRLGSQCFCRSCRAVFAAAGEDPEKLAAETRAAAGPPFAVPANGSAAAPSAAGAAGASASACPAVAPGAEPADAEAVEAALAARLIPPRAAVMGRLLARAAVQAHAHGATLRTTAYGEAATVALQGVTPEAVAGVDGVILTLGERSDQEMLAHFAALRRLTGDAPAVVSTNWDPSRTPASIAADVAALRAAGADGIAFYNHALAPHEALPALAAGAAAAASPGRSIPALPTEAR</sequence>
<dbReference type="RefSeq" id="WP_183343786.1">
    <property type="nucleotide sequence ID" value="NZ_JACHNU010000006.1"/>
</dbReference>
<comment type="caution">
    <text evidence="1">The sequence shown here is derived from an EMBL/GenBank/DDBJ whole genome shotgun (WGS) entry which is preliminary data.</text>
</comment>
<reference evidence="1 2" key="1">
    <citation type="submission" date="2020-08" db="EMBL/GenBank/DDBJ databases">
        <title>Genomic Encyclopedia of Archaeal and Bacterial Type Strains, Phase II (KMG-II): from individual species to whole genera.</title>
        <authorList>
            <person name="Goeker M."/>
        </authorList>
    </citation>
    <scope>NUCLEOTIDE SEQUENCE [LARGE SCALE GENOMIC DNA]</scope>
    <source>
        <strain evidence="1 2">DSM 23288</strain>
    </source>
</reference>
<evidence type="ECO:0000313" key="2">
    <source>
        <dbReference type="Proteomes" id="UP000585272"/>
    </source>
</evidence>
<protein>
    <submittedName>
        <fullName evidence="1">Uncharacterized protein</fullName>
    </submittedName>
</protein>
<name>A0A840IGQ5_9ACTN</name>
<keyword evidence="2" id="KW-1185">Reference proteome</keyword>
<evidence type="ECO:0000313" key="1">
    <source>
        <dbReference type="EMBL" id="MBB4664062.1"/>
    </source>
</evidence>
<dbReference type="EMBL" id="JACHNU010000006">
    <property type="protein sequence ID" value="MBB4664062.1"/>
    <property type="molecule type" value="Genomic_DNA"/>
</dbReference>
<accession>A0A840IGQ5</accession>
<organism evidence="1 2">
    <name type="scientific">Conexibacter arvalis</name>
    <dbReference type="NCBI Taxonomy" id="912552"/>
    <lineage>
        <taxon>Bacteria</taxon>
        <taxon>Bacillati</taxon>
        <taxon>Actinomycetota</taxon>
        <taxon>Thermoleophilia</taxon>
        <taxon>Solirubrobacterales</taxon>
        <taxon>Conexibacteraceae</taxon>
        <taxon>Conexibacter</taxon>
    </lineage>
</organism>
<dbReference type="Proteomes" id="UP000585272">
    <property type="component" value="Unassembled WGS sequence"/>
</dbReference>
<proteinExistence type="predicted"/>
<dbReference type="AlphaFoldDB" id="A0A840IGQ5"/>